<name>B6AEW8_CRYMR</name>
<accession>B6AEW8</accession>
<dbReference type="RefSeq" id="XP_002141084.1">
    <property type="nucleotide sequence ID" value="XM_002141048.1"/>
</dbReference>
<keyword evidence="5" id="KW-1185">Reference proteome</keyword>
<dbReference type="Gene3D" id="2.130.10.10">
    <property type="entry name" value="YVTN repeat-like/Quinoprotein amine dehydrogenase"/>
    <property type="match status" value="1"/>
</dbReference>
<dbReference type="GO" id="GO:0045022">
    <property type="term" value="P:early endosome to late endosome transport"/>
    <property type="evidence" value="ECO:0007669"/>
    <property type="project" value="TreeGrafter"/>
</dbReference>
<evidence type="ECO:0000313" key="5">
    <source>
        <dbReference type="Proteomes" id="UP000001460"/>
    </source>
</evidence>
<organism evidence="4 5">
    <name type="scientific">Cryptosporidium muris (strain RN66)</name>
    <dbReference type="NCBI Taxonomy" id="441375"/>
    <lineage>
        <taxon>Eukaryota</taxon>
        <taxon>Sar</taxon>
        <taxon>Alveolata</taxon>
        <taxon>Apicomplexa</taxon>
        <taxon>Conoidasida</taxon>
        <taxon>Coccidia</taxon>
        <taxon>Eucoccidiorida</taxon>
        <taxon>Eimeriorina</taxon>
        <taxon>Cryptosporidiidae</taxon>
        <taxon>Cryptosporidium</taxon>
    </lineage>
</organism>
<dbReference type="OrthoDB" id="430293at2759"/>
<dbReference type="AlphaFoldDB" id="B6AEW8"/>
<proteinExistence type="predicted"/>
<evidence type="ECO:0000313" key="4">
    <source>
        <dbReference type="EMBL" id="EEA06735.1"/>
    </source>
</evidence>
<evidence type="ECO:0000256" key="2">
    <source>
        <dbReference type="ARBA" id="ARBA00022490"/>
    </source>
</evidence>
<dbReference type="STRING" id="441375.B6AEW8"/>
<evidence type="ECO:0000256" key="1">
    <source>
        <dbReference type="ARBA" id="ARBA00004496"/>
    </source>
</evidence>
<keyword evidence="2" id="KW-0963">Cytoplasm</keyword>
<dbReference type="Proteomes" id="UP000001460">
    <property type="component" value="Unassembled WGS sequence"/>
</dbReference>
<feature type="domain" description="PX" evidence="3">
    <location>
        <begin position="1"/>
        <end position="114"/>
    </location>
</feature>
<dbReference type="InterPro" id="IPR051837">
    <property type="entry name" value="SortingNexin/PXDomain-PKLike"/>
</dbReference>
<dbReference type="GO" id="GO:0005770">
    <property type="term" value="C:late endosome"/>
    <property type="evidence" value="ECO:0007669"/>
    <property type="project" value="TreeGrafter"/>
</dbReference>
<dbReference type="Gene3D" id="3.30.1520.10">
    <property type="entry name" value="Phox-like domain"/>
    <property type="match status" value="1"/>
</dbReference>
<dbReference type="GO" id="GO:0008333">
    <property type="term" value="P:endosome to lysosome transport"/>
    <property type="evidence" value="ECO:0007669"/>
    <property type="project" value="TreeGrafter"/>
</dbReference>
<dbReference type="PANTHER" id="PTHR22999">
    <property type="entry name" value="PX SERINE/THREONINE KINASE PXK"/>
    <property type="match status" value="1"/>
</dbReference>
<dbReference type="Pfam" id="PF00787">
    <property type="entry name" value="PX"/>
    <property type="match status" value="1"/>
</dbReference>
<dbReference type="SMART" id="SM00312">
    <property type="entry name" value="PX"/>
    <property type="match status" value="1"/>
</dbReference>
<gene>
    <name evidence="4" type="ORF">CMU_014100</name>
</gene>
<evidence type="ECO:0000259" key="3">
    <source>
        <dbReference type="PROSITE" id="PS50195"/>
    </source>
</evidence>
<dbReference type="GO" id="GO:0006622">
    <property type="term" value="P:protein targeting to lysosome"/>
    <property type="evidence" value="ECO:0007669"/>
    <property type="project" value="TreeGrafter"/>
</dbReference>
<dbReference type="SUPFAM" id="SSF64268">
    <property type="entry name" value="PX domain"/>
    <property type="match status" value="1"/>
</dbReference>
<comment type="subcellular location">
    <subcellularLocation>
        <location evidence="1">Cytoplasm</location>
    </subcellularLocation>
</comment>
<dbReference type="SUPFAM" id="SSF50978">
    <property type="entry name" value="WD40 repeat-like"/>
    <property type="match status" value="1"/>
</dbReference>
<dbReference type="GO" id="GO:0005769">
    <property type="term" value="C:early endosome"/>
    <property type="evidence" value="ECO:0007669"/>
    <property type="project" value="TreeGrafter"/>
</dbReference>
<dbReference type="PANTHER" id="PTHR22999:SF23">
    <property type="entry name" value="SORTING NEXIN-16"/>
    <property type="match status" value="1"/>
</dbReference>
<reference evidence="4" key="1">
    <citation type="submission" date="2008-06" db="EMBL/GenBank/DDBJ databases">
        <authorList>
            <person name="Lorenzi H."/>
            <person name="Inman J."/>
            <person name="Miller J."/>
            <person name="Schobel S."/>
            <person name="Amedeo P."/>
            <person name="Caler E.V."/>
            <person name="da Silva J."/>
        </authorList>
    </citation>
    <scope>NUCLEOTIDE SEQUENCE [LARGE SCALE GENOMIC DNA]</scope>
    <source>
        <strain evidence="4">RN66</strain>
    </source>
</reference>
<protein>
    <submittedName>
        <fullName evidence="4">PX domain-containing protein</fullName>
    </submittedName>
</protein>
<dbReference type="VEuPathDB" id="CryptoDB:CMU_014100"/>
<dbReference type="InterPro" id="IPR015943">
    <property type="entry name" value="WD40/YVTN_repeat-like_dom_sf"/>
</dbReference>
<dbReference type="InterPro" id="IPR036871">
    <property type="entry name" value="PX_dom_sf"/>
</dbReference>
<dbReference type="GO" id="GO:0035091">
    <property type="term" value="F:phosphatidylinositol binding"/>
    <property type="evidence" value="ECO:0007669"/>
    <property type="project" value="InterPro"/>
</dbReference>
<dbReference type="OMA" id="IMNICED"/>
<dbReference type="PROSITE" id="PS50195">
    <property type="entry name" value="PX"/>
    <property type="match status" value="1"/>
</dbReference>
<dbReference type="EMBL" id="DS989730">
    <property type="protein sequence ID" value="EEA06735.1"/>
    <property type="molecule type" value="Genomic_DNA"/>
</dbReference>
<dbReference type="eggNOG" id="ENOG502S4HI">
    <property type="taxonomic scope" value="Eukaryota"/>
</dbReference>
<sequence length="616" mass="69899">MASEINVTAQITGWVPVESSTVSYKIYVNGPFKSYQIQKRYSEFAMLQSLLYDHGFSLLPSLPPKTFLSKPQDPVLIKERQQGLQAYLNNILKRLDIYSSSIFLNFLQIPSSLQNSRFLPNLKFELLADLSEGQQAVSNVFIEKLVPLGTYLAFISYQDNSSLSRLGKVWSIIEPEDLGSLYIWDLQSNKHFNKRKSFNVTHRNSIDNFQNAIHTLLTNTTLDSSKFNCLINVTFSYRCRGVVYLSETDTLCVFSEKGYLEIYSGIMNICEDLILSNLISNPKNLREIITPRNILIHHDQVQHVHLPNYLNNNESQFSLSIGIDNSVRLFCLKQMKIVSGGNVTKRLQGTKLTCCYLEQNFARLGFFGSNSGIILVLDMASHPPYLTAQLKDSSQEAITCITVSDDYIIVAYTDLIRIYNVTIDAKQGTCIINDNQPLWTIEPYFFSDMSMGHISSMLMVNNNLLFVGGQNVLAIFFIENYKRNLRDSPKLLLSYSIHSGSIISISKIPDDIITNNSVDTSTCQDISYRSIKFLTASNDGIVLFWKLCIPEFIQNQIKSPIKDILTLTNSDDEFETIKDGKYPQINKSIKTVPTHFIPSQSYSDDNSEDDLTSAFR</sequence>
<dbReference type="GeneID" id="6996028"/>
<dbReference type="InterPro" id="IPR001683">
    <property type="entry name" value="PX_dom"/>
</dbReference>
<dbReference type="InterPro" id="IPR036322">
    <property type="entry name" value="WD40_repeat_dom_sf"/>
</dbReference>